<proteinExistence type="predicted"/>
<evidence type="ECO:0000256" key="1">
    <source>
        <dbReference type="SAM" id="SignalP"/>
    </source>
</evidence>
<dbReference type="RefSeq" id="WP_311333078.1">
    <property type="nucleotide sequence ID" value="NZ_JAVRHZ010000005.1"/>
</dbReference>
<dbReference type="PROSITE" id="PS51257">
    <property type="entry name" value="PROKAR_LIPOPROTEIN"/>
    <property type="match status" value="1"/>
</dbReference>
<keyword evidence="3" id="KW-1185">Reference proteome</keyword>
<sequence>MKNLLVLVFTLFLLSCSNYGDKVVYDGTEIYYKDNVLQEKADQVGAYLEEIEFTDGTPKSVQITKDSVYNFRMVIQKGLENDESMEMSFKALGFLLSKEVFDGAPLNYQLCDNTFTTLKTIPIEGASEFEE</sequence>
<evidence type="ECO:0000313" key="2">
    <source>
        <dbReference type="EMBL" id="MDT0556123.1"/>
    </source>
</evidence>
<comment type="caution">
    <text evidence="2">The sequence shown here is derived from an EMBL/GenBank/DDBJ whole genome shotgun (WGS) entry which is preliminary data.</text>
</comment>
<name>A0ABU2YGE5_9FLAO</name>
<gene>
    <name evidence="2" type="ORF">RM538_08915</name>
</gene>
<feature type="chain" id="PRO_5046471652" description="DUF4825 domain-containing protein" evidence="1">
    <location>
        <begin position="21"/>
        <end position="131"/>
    </location>
</feature>
<accession>A0ABU2YGE5</accession>
<evidence type="ECO:0008006" key="4">
    <source>
        <dbReference type="Google" id="ProtNLM"/>
    </source>
</evidence>
<protein>
    <recommendedName>
        <fullName evidence="4">DUF4825 domain-containing protein</fullName>
    </recommendedName>
</protein>
<reference evidence="2 3" key="1">
    <citation type="submission" date="2023-09" db="EMBL/GenBank/DDBJ databases">
        <authorList>
            <person name="Rey-Velasco X."/>
        </authorList>
    </citation>
    <scope>NUCLEOTIDE SEQUENCE [LARGE SCALE GENOMIC DNA]</scope>
    <source>
        <strain evidence="2 3">W242</strain>
    </source>
</reference>
<organism evidence="2 3">
    <name type="scientific">Patiriisocius hiemis</name>
    <dbReference type="NCBI Taxonomy" id="3075604"/>
    <lineage>
        <taxon>Bacteria</taxon>
        <taxon>Pseudomonadati</taxon>
        <taxon>Bacteroidota</taxon>
        <taxon>Flavobacteriia</taxon>
        <taxon>Flavobacteriales</taxon>
        <taxon>Flavobacteriaceae</taxon>
        <taxon>Patiriisocius</taxon>
    </lineage>
</organism>
<feature type="signal peptide" evidence="1">
    <location>
        <begin position="1"/>
        <end position="20"/>
    </location>
</feature>
<evidence type="ECO:0000313" key="3">
    <source>
        <dbReference type="Proteomes" id="UP001254488"/>
    </source>
</evidence>
<dbReference type="Proteomes" id="UP001254488">
    <property type="component" value="Unassembled WGS sequence"/>
</dbReference>
<keyword evidence="1" id="KW-0732">Signal</keyword>
<dbReference type="EMBL" id="JAVRHZ010000005">
    <property type="protein sequence ID" value="MDT0556123.1"/>
    <property type="molecule type" value="Genomic_DNA"/>
</dbReference>